<dbReference type="Proteomes" id="UP000663881">
    <property type="component" value="Unassembled WGS sequence"/>
</dbReference>
<accession>A0A820JE03</accession>
<comment type="caution">
    <text evidence="1">The sequence shown here is derived from an EMBL/GenBank/DDBJ whole genome shotgun (WGS) entry which is preliminary data.</text>
</comment>
<reference evidence="1" key="1">
    <citation type="submission" date="2021-02" db="EMBL/GenBank/DDBJ databases">
        <authorList>
            <person name="Nowell W R."/>
        </authorList>
    </citation>
    <scope>NUCLEOTIDE SEQUENCE</scope>
</reference>
<name>A0A820JE03_9BILA</name>
<feature type="non-terminal residue" evidence="1">
    <location>
        <position position="1"/>
    </location>
</feature>
<gene>
    <name evidence="1" type="ORF">OKA104_LOCUS47360</name>
</gene>
<evidence type="ECO:0000313" key="1">
    <source>
        <dbReference type="EMBL" id="CAF4323162.1"/>
    </source>
</evidence>
<dbReference type="EMBL" id="CAJOAY010018660">
    <property type="protein sequence ID" value="CAF4323162.1"/>
    <property type="molecule type" value="Genomic_DNA"/>
</dbReference>
<organism evidence="1 2">
    <name type="scientific">Adineta steineri</name>
    <dbReference type="NCBI Taxonomy" id="433720"/>
    <lineage>
        <taxon>Eukaryota</taxon>
        <taxon>Metazoa</taxon>
        <taxon>Spiralia</taxon>
        <taxon>Gnathifera</taxon>
        <taxon>Rotifera</taxon>
        <taxon>Eurotatoria</taxon>
        <taxon>Bdelloidea</taxon>
        <taxon>Adinetida</taxon>
        <taxon>Adinetidae</taxon>
        <taxon>Adineta</taxon>
    </lineage>
</organism>
<sequence length="13" mass="1378">ITVELRAAAATFD</sequence>
<proteinExistence type="predicted"/>
<protein>
    <submittedName>
        <fullName evidence="1">Uncharacterized protein</fullName>
    </submittedName>
</protein>
<evidence type="ECO:0000313" key="2">
    <source>
        <dbReference type="Proteomes" id="UP000663881"/>
    </source>
</evidence>